<evidence type="ECO:0000313" key="2">
    <source>
        <dbReference type="Proteomes" id="UP000054735"/>
    </source>
</evidence>
<evidence type="ECO:0008006" key="3">
    <source>
        <dbReference type="Google" id="ProtNLM"/>
    </source>
</evidence>
<organism evidence="1 2">
    <name type="scientific">Legionella birminghamensis</name>
    <dbReference type="NCBI Taxonomy" id="28083"/>
    <lineage>
        <taxon>Bacteria</taxon>
        <taxon>Pseudomonadati</taxon>
        <taxon>Pseudomonadota</taxon>
        <taxon>Gammaproteobacteria</taxon>
        <taxon>Legionellales</taxon>
        <taxon>Legionellaceae</taxon>
        <taxon>Legionella</taxon>
    </lineage>
</organism>
<comment type="caution">
    <text evidence="1">The sequence shown here is derived from an EMBL/GenBank/DDBJ whole genome shotgun (WGS) entry which is preliminary data.</text>
</comment>
<evidence type="ECO:0000313" key="1">
    <source>
        <dbReference type="EMBL" id="KTC71672.1"/>
    </source>
</evidence>
<name>A0ABR5QIU8_9GAMM</name>
<dbReference type="EMBL" id="LNXT01000019">
    <property type="protein sequence ID" value="KTC71672.1"/>
    <property type="molecule type" value="Genomic_DNA"/>
</dbReference>
<proteinExistence type="predicted"/>
<reference evidence="1 2" key="1">
    <citation type="submission" date="2015-11" db="EMBL/GenBank/DDBJ databases">
        <title>Genomic analysis of 38 Legionella species identifies large and diverse effector repertoires.</title>
        <authorList>
            <person name="Burstein D."/>
            <person name="Amaro F."/>
            <person name="Zusman T."/>
            <person name="Lifshitz Z."/>
            <person name="Cohen O."/>
            <person name="Gilbert J.A."/>
            <person name="Pupko T."/>
            <person name="Shuman H.A."/>
            <person name="Segal G."/>
        </authorList>
    </citation>
    <scope>NUCLEOTIDE SEQUENCE [LARGE SCALE GENOMIC DNA]</scope>
    <source>
        <strain evidence="1 2">CDC#1407-AL-14</strain>
    </source>
</reference>
<accession>A0ABR5QIU8</accession>
<protein>
    <recommendedName>
        <fullName evidence="3">Transposase</fullName>
    </recommendedName>
</protein>
<sequence length="52" mass="5790">MTTCYSNIETCLTTMLLQQAWAPRSKPRGFGGRRRSLESLGNALVIACRKDS</sequence>
<keyword evidence="2" id="KW-1185">Reference proteome</keyword>
<gene>
    <name evidence="1" type="ORF">Lbir_1527</name>
</gene>
<dbReference type="Proteomes" id="UP000054735">
    <property type="component" value="Unassembled WGS sequence"/>
</dbReference>